<dbReference type="PANTHER" id="PTHR44137">
    <property type="entry name" value="BNAC03G44070D PROTEIN"/>
    <property type="match status" value="1"/>
</dbReference>
<protein>
    <submittedName>
        <fullName evidence="2">Uncharacterized protein</fullName>
    </submittedName>
</protein>
<evidence type="ECO:0000313" key="2">
    <source>
        <dbReference type="EnsemblPlants" id="LPERR12G17020.1"/>
    </source>
</evidence>
<dbReference type="EnsemblPlants" id="LPERR12G17020.1">
    <property type="protein sequence ID" value="LPERR12G17020.1"/>
    <property type="gene ID" value="LPERR12G17020"/>
</dbReference>
<evidence type="ECO:0000313" key="3">
    <source>
        <dbReference type="Proteomes" id="UP000032180"/>
    </source>
</evidence>
<dbReference type="InterPro" id="IPR036869">
    <property type="entry name" value="J_dom_sf"/>
</dbReference>
<dbReference type="Gene3D" id="1.10.287.110">
    <property type="entry name" value="DnaJ domain"/>
    <property type="match status" value="1"/>
</dbReference>
<sequence>MAATTVPFALRKQLEAAEKCFVDGNIKVGKMHADMAAALFSSSPEAHCAQAAFKVHSAAASTKDKLGKPDPYAVLGVKLNATGKPDATTPDAVRKQHKALCAQLATAKDTSAAVAAACKLVDEAFSALTDIKKTEMGAPASTSFQQQQKQVAQRKAKQRREDEEFQARAAAYQEEEEDAYYGGGRGKVGRGGRNSGF</sequence>
<accession>A0A0D9Y1W7</accession>
<dbReference type="Gramene" id="LPERR12G17020.1">
    <property type="protein sequence ID" value="LPERR12G17020.1"/>
    <property type="gene ID" value="LPERR12G17020"/>
</dbReference>
<dbReference type="AlphaFoldDB" id="A0A0D9Y1W7"/>
<organism evidence="2 3">
    <name type="scientific">Leersia perrieri</name>
    <dbReference type="NCBI Taxonomy" id="77586"/>
    <lineage>
        <taxon>Eukaryota</taxon>
        <taxon>Viridiplantae</taxon>
        <taxon>Streptophyta</taxon>
        <taxon>Embryophyta</taxon>
        <taxon>Tracheophyta</taxon>
        <taxon>Spermatophyta</taxon>
        <taxon>Magnoliopsida</taxon>
        <taxon>Liliopsida</taxon>
        <taxon>Poales</taxon>
        <taxon>Poaceae</taxon>
        <taxon>BOP clade</taxon>
        <taxon>Oryzoideae</taxon>
        <taxon>Oryzeae</taxon>
        <taxon>Oryzinae</taxon>
        <taxon>Leersia</taxon>
    </lineage>
</organism>
<keyword evidence="3" id="KW-1185">Reference proteome</keyword>
<dbReference type="PANTHER" id="PTHR44137:SF16">
    <property type="entry name" value="OS03G0837400 PROTEIN"/>
    <property type="match status" value="1"/>
</dbReference>
<reference evidence="2" key="3">
    <citation type="submission" date="2015-04" db="UniProtKB">
        <authorList>
            <consortium name="EnsemblPlants"/>
        </authorList>
    </citation>
    <scope>IDENTIFICATION</scope>
</reference>
<reference evidence="2 3" key="1">
    <citation type="submission" date="2012-08" db="EMBL/GenBank/DDBJ databases">
        <title>Oryza genome evolution.</title>
        <authorList>
            <person name="Wing R.A."/>
        </authorList>
    </citation>
    <scope>NUCLEOTIDE SEQUENCE</scope>
</reference>
<dbReference type="STRING" id="77586.A0A0D9Y1W7"/>
<feature type="compositionally biased region" description="Gly residues" evidence="1">
    <location>
        <begin position="181"/>
        <end position="197"/>
    </location>
</feature>
<reference evidence="3" key="2">
    <citation type="submission" date="2013-12" db="EMBL/GenBank/DDBJ databases">
        <authorList>
            <person name="Yu Y."/>
            <person name="Lee S."/>
            <person name="de Baynast K."/>
            <person name="Wissotski M."/>
            <person name="Liu L."/>
            <person name="Talag J."/>
            <person name="Goicoechea J."/>
            <person name="Angelova A."/>
            <person name="Jetty R."/>
            <person name="Kudrna D."/>
            <person name="Golser W."/>
            <person name="Rivera L."/>
            <person name="Zhang J."/>
            <person name="Wing R."/>
        </authorList>
    </citation>
    <scope>NUCLEOTIDE SEQUENCE</scope>
</reference>
<feature type="region of interest" description="Disordered" evidence="1">
    <location>
        <begin position="176"/>
        <end position="197"/>
    </location>
</feature>
<dbReference type="HOGENOM" id="CLU_121646_0_0_1"/>
<dbReference type="Proteomes" id="UP000032180">
    <property type="component" value="Chromosome 12"/>
</dbReference>
<evidence type="ECO:0000256" key="1">
    <source>
        <dbReference type="SAM" id="MobiDB-lite"/>
    </source>
</evidence>
<name>A0A0D9Y1W7_9ORYZ</name>
<proteinExistence type="predicted"/>